<accession>A0A174SDD1</accession>
<evidence type="ECO:0008006" key="4">
    <source>
        <dbReference type="Google" id="ProtNLM"/>
    </source>
</evidence>
<name>A0A174SDD1_9FIRM</name>
<evidence type="ECO:0000313" key="3">
    <source>
        <dbReference type="Proteomes" id="UP000095765"/>
    </source>
</evidence>
<keyword evidence="1" id="KW-0472">Membrane</keyword>
<dbReference type="OrthoDB" id="9979891at2"/>
<dbReference type="AlphaFoldDB" id="A0A174SDD1"/>
<keyword evidence="1" id="KW-0812">Transmembrane</keyword>
<sequence length="208" mass="23077">MSGEAAGGLPGCQPDDADVRTQENDVLHITFQTRRDDVLKALEVYDKKNKIDMHRNMEILGVFVVLWMFVPYAFEDPGQIVSWIMIAAALALLGLILFYPKHVNQKAAAAREAGSPEYVLMVNADGIDVAEGGAHYYIAFSGAVNVYDYEGVYAVAFDKGRVFGIPKNQLDDDLLDRLRALLGQALGDRFEKVYSAAERRAMAKMGRR</sequence>
<feature type="transmembrane region" description="Helical" evidence="1">
    <location>
        <begin position="57"/>
        <end position="74"/>
    </location>
</feature>
<organism evidence="2 3">
    <name type="scientific">Anaerotruncus colihominis</name>
    <dbReference type="NCBI Taxonomy" id="169435"/>
    <lineage>
        <taxon>Bacteria</taxon>
        <taxon>Bacillati</taxon>
        <taxon>Bacillota</taxon>
        <taxon>Clostridia</taxon>
        <taxon>Eubacteriales</taxon>
        <taxon>Oscillospiraceae</taxon>
        <taxon>Anaerotruncus</taxon>
    </lineage>
</organism>
<dbReference type="Proteomes" id="UP000095765">
    <property type="component" value="Unassembled WGS sequence"/>
</dbReference>
<dbReference type="EMBL" id="CZBE01000017">
    <property type="protein sequence ID" value="CUP93748.1"/>
    <property type="molecule type" value="Genomic_DNA"/>
</dbReference>
<keyword evidence="1" id="KW-1133">Transmembrane helix</keyword>
<protein>
    <recommendedName>
        <fullName evidence="4">YcxB-like protein domain-containing protein</fullName>
    </recommendedName>
</protein>
<proteinExistence type="predicted"/>
<reference evidence="2 3" key="1">
    <citation type="submission" date="2015-09" db="EMBL/GenBank/DDBJ databases">
        <authorList>
            <consortium name="Pathogen Informatics"/>
        </authorList>
    </citation>
    <scope>NUCLEOTIDE SEQUENCE [LARGE SCALE GENOMIC DNA]</scope>
    <source>
        <strain evidence="2 3">2789STDY5834939</strain>
    </source>
</reference>
<feature type="transmembrane region" description="Helical" evidence="1">
    <location>
        <begin position="80"/>
        <end position="99"/>
    </location>
</feature>
<dbReference type="RefSeq" id="WP_006873114.1">
    <property type="nucleotide sequence ID" value="NZ_CABIWA010000021.1"/>
</dbReference>
<gene>
    <name evidence="2" type="ORF">ERS852551_02470</name>
</gene>
<evidence type="ECO:0000256" key="1">
    <source>
        <dbReference type="SAM" id="Phobius"/>
    </source>
</evidence>
<evidence type="ECO:0000313" key="2">
    <source>
        <dbReference type="EMBL" id="CUP93748.1"/>
    </source>
</evidence>